<feature type="domain" description="Bacterial transcriptional activator" evidence="1">
    <location>
        <begin position="934"/>
        <end position="1078"/>
    </location>
</feature>
<dbReference type="OrthoDB" id="9789465at2"/>
<dbReference type="PANTHER" id="PTHR35807">
    <property type="entry name" value="TRANSCRIPTIONAL REGULATOR REDD-RELATED"/>
    <property type="match status" value="1"/>
</dbReference>
<evidence type="ECO:0000313" key="2">
    <source>
        <dbReference type="EMBL" id="SNB63593.1"/>
    </source>
</evidence>
<dbReference type="InterPro" id="IPR011990">
    <property type="entry name" value="TPR-like_helical_dom_sf"/>
</dbReference>
<keyword evidence="3" id="KW-1185">Reference proteome</keyword>
<dbReference type="GO" id="GO:0003677">
    <property type="term" value="F:DNA binding"/>
    <property type="evidence" value="ECO:0007669"/>
    <property type="project" value="InterPro"/>
</dbReference>
<dbReference type="SUPFAM" id="SSF48452">
    <property type="entry name" value="TPR-like"/>
    <property type="match status" value="2"/>
</dbReference>
<dbReference type="Gene3D" id="1.10.10.10">
    <property type="entry name" value="Winged helix-like DNA-binding domain superfamily/Winged helix DNA-binding domain"/>
    <property type="match status" value="1"/>
</dbReference>
<dbReference type="GO" id="GO:0006355">
    <property type="term" value="P:regulation of DNA-templated transcription"/>
    <property type="evidence" value="ECO:0007669"/>
    <property type="project" value="InterPro"/>
</dbReference>
<dbReference type="InterPro" id="IPR005158">
    <property type="entry name" value="BTAD"/>
</dbReference>
<dbReference type="InterPro" id="IPR016032">
    <property type="entry name" value="Sig_transdc_resp-reg_C-effctor"/>
</dbReference>
<evidence type="ECO:0000259" key="1">
    <source>
        <dbReference type="SMART" id="SM01043"/>
    </source>
</evidence>
<dbReference type="SUPFAM" id="SSF46894">
    <property type="entry name" value="C-terminal effector domain of the bipartite response regulators"/>
    <property type="match status" value="1"/>
</dbReference>
<dbReference type="InterPro" id="IPR027417">
    <property type="entry name" value="P-loop_NTPase"/>
</dbReference>
<dbReference type="Pfam" id="PF03704">
    <property type="entry name" value="BTAD"/>
    <property type="match status" value="1"/>
</dbReference>
<reference evidence="3" key="1">
    <citation type="submission" date="2017-06" db="EMBL/GenBank/DDBJ databases">
        <authorList>
            <person name="Varghese N."/>
            <person name="Submissions S."/>
        </authorList>
    </citation>
    <scope>NUCLEOTIDE SEQUENCE [LARGE SCALE GENOMIC DNA]</scope>
    <source>
        <strain evidence="3">JAD2</strain>
    </source>
</reference>
<dbReference type="InterPro" id="IPR059106">
    <property type="entry name" value="WHD_MalT"/>
</dbReference>
<dbReference type="Pfam" id="PF25873">
    <property type="entry name" value="WHD_MalT"/>
    <property type="match status" value="1"/>
</dbReference>
<name>A0A212QV79_9CHLR</name>
<dbReference type="AlphaFoldDB" id="A0A212QV79"/>
<proteinExistence type="predicted"/>
<dbReference type="Proteomes" id="UP000197025">
    <property type="component" value="Unassembled WGS sequence"/>
</dbReference>
<evidence type="ECO:0000313" key="3">
    <source>
        <dbReference type="Proteomes" id="UP000197025"/>
    </source>
</evidence>
<accession>A0A212QV79</accession>
<protein>
    <submittedName>
        <fullName evidence="2">ATP-, maltotriose- and DNA-dependent transcriptional regulator MalT</fullName>
    </submittedName>
</protein>
<dbReference type="InterPro" id="IPR051677">
    <property type="entry name" value="AfsR-DnrI-RedD_regulator"/>
</dbReference>
<dbReference type="PANTHER" id="PTHR35807:SF2">
    <property type="entry name" value="TRANSCRIPTIONAL ACTIVATOR DOMAIN"/>
    <property type="match status" value="1"/>
</dbReference>
<dbReference type="SMART" id="SM01043">
    <property type="entry name" value="BTAD"/>
    <property type="match status" value="1"/>
</dbReference>
<dbReference type="EMBL" id="FYEK01000025">
    <property type="protein sequence ID" value="SNB63593.1"/>
    <property type="molecule type" value="Genomic_DNA"/>
</dbReference>
<dbReference type="RefSeq" id="WP_088570932.1">
    <property type="nucleotide sequence ID" value="NZ_FYEK01000025.1"/>
</dbReference>
<dbReference type="Gene3D" id="1.25.40.10">
    <property type="entry name" value="Tetratricopeptide repeat domain"/>
    <property type="match status" value="3"/>
</dbReference>
<sequence length="1080" mass="122540">MALEDRIARSRLIPPRPRPTWVRRPRVEARLREALEAPVAVVKADPGYGKSTAVAQTLSYGPWPYLWYSLTEADRDPQRFLAHWIYAFQSLDPRLGRSAAERLHEPGGFAALDALANDLVDRLSRETVLVLDDYHLADSSEIRALLERWLEQIPPALHLVLITRHDPELRGSARARAHGELREITTADLAFTPEEVQELFAAQGLPLSPEAARRLAEETEGWIIALWMILHHLRESGPQAMETLLDRLPEALPDLFAYLAEEVLTRQPEPVQRFLLRTSILHELTPSVCTALLEDPEAGRLLPQLERRGLFLISAGEGRWRYHHLFQEFLQRQAQLRLGDLRPLHRQAADCYGQHGELEAAIVHLLMAGAFEEAADQLEALADRMIRQGRYLRLAEWVDRLPDSVLAEHPRLRIARADAARLLSRFDEALTGYARARHEAARRGNAAAEVQALIGQVMVFLDTVQPARAAPLLREAWRRTRSHPGERIRLLGLMAENLLNAGRLRRADLLLERVRCQDPSALFPDVEPRLRIRQGRLAQARLLVEGLLQTAPWGPERQRIPRSHREATVLLAWICAMTGEGEAARRYAEHGLRVGRELRSPIVECVALARLGHGWLSGPDYDLRRAEEAYRASLEVARQIRVPRFEAEAHLGLTRVEGMKGRPGLAYAHAEEGARILQEAGDAYLAAAMRLAQGIAAAQNEDPRGTSWLEEAIRMGLRCGERYLCTLGRLWRAWAWLRRGDLEAARPWLEEALQIIQAEGYDFMLTGTPFLGFHDAGSRMTLVQAALSAGLLPVYLQHLFPQVLQAAASAMPFGPWAVPERSRGRHPPLYVQTLGPFRVWRGLYEIPPEAWERKPARRLLQFLIAHRRRPVHREEVMEALWPGRDPSSAALELRVTLHALHRALEPARRPGEPPFYVIREGEFLRLNPQASFHIDADLFTSLIDRARQQVAEQPELALGWLRQALALYQGEFLEECRYEEWAAPERERLLALYLNAAEQAARLLAERGAWEDVAALAQALLERDPYHEAACGLLVQAWWTLGRRALALRTLERFRRRMRQDLGVEPSLSLPLLQAENPSS</sequence>
<gene>
    <name evidence="2" type="ORF">SAMN02746019_00006690</name>
</gene>
<dbReference type="InterPro" id="IPR036388">
    <property type="entry name" value="WH-like_DNA-bd_sf"/>
</dbReference>
<dbReference type="InParanoid" id="A0A212QV79"/>
<organism evidence="2 3">
    <name type="scientific">Thermoflexus hugenholtzii JAD2</name>
    <dbReference type="NCBI Taxonomy" id="877466"/>
    <lineage>
        <taxon>Bacteria</taxon>
        <taxon>Bacillati</taxon>
        <taxon>Chloroflexota</taxon>
        <taxon>Thermoflexia</taxon>
        <taxon>Thermoflexales</taxon>
        <taxon>Thermoflexaceae</taxon>
        <taxon>Thermoflexus</taxon>
    </lineage>
</organism>
<dbReference type="SUPFAM" id="SSF52540">
    <property type="entry name" value="P-loop containing nucleoside triphosphate hydrolases"/>
    <property type="match status" value="1"/>
</dbReference>